<proteinExistence type="predicted"/>
<dbReference type="RefSeq" id="WP_092375985.1">
    <property type="nucleotide sequence ID" value="NZ_FORX01000012.1"/>
</dbReference>
<dbReference type="Pfam" id="PF18849">
    <property type="entry name" value="baeRF_family7"/>
    <property type="match status" value="1"/>
</dbReference>
<dbReference type="AlphaFoldDB" id="A0A1I3W8E0"/>
<dbReference type="OrthoDB" id="4393931at2"/>
<dbReference type="EMBL" id="FORX01000012">
    <property type="protein sequence ID" value="SFK03858.1"/>
    <property type="molecule type" value="Genomic_DNA"/>
</dbReference>
<name>A0A1I3W8E0_9BACT</name>
<sequence>MDRILHDDLQSLFLNENSSWCVSLFLPTFRAGRETEQNSIRFKNLLRKAEKILAENGVENAERRKMLAEPEALIQDRSFWDHQSDGLAMFFSAEKFRFFRLPLTFEELTVVSKRFHVKPLLPIQAADGVFYVLTLSRNNVRLLECTQHSIDDVDLGDLPQNLEETIPDGATDKQLQFHTGTPSGTGSDARSAVFHGQDAGNETKIRMSRWFRMIDDRVKELVVDVRAPLVLAGVDSLFSIYREANTLENLIESGISGNADKLKSEELHAQAWVLVEPFFKKSRDEAVARFRQLEGSGKTCTDLSRTLAYAHQGRIEVLFVAVGVQVWGSYDPQSELAEIHDSQTGDDGDLLDLAAVQALTKGAVIYALPRNEMPMPELLAAILRY</sequence>
<gene>
    <name evidence="1" type="ORF">SAMN04488082_11290</name>
</gene>
<keyword evidence="2" id="KW-1185">Reference proteome</keyword>
<dbReference type="STRING" id="52560.SAMN04488082_11290"/>
<reference evidence="2" key="1">
    <citation type="submission" date="2016-10" db="EMBL/GenBank/DDBJ databases">
        <authorList>
            <person name="Varghese N."/>
            <person name="Submissions S."/>
        </authorList>
    </citation>
    <scope>NUCLEOTIDE SEQUENCE [LARGE SCALE GENOMIC DNA]</scope>
    <source>
        <strain evidence="2">DSM 5918</strain>
    </source>
</reference>
<organism evidence="1 2">
    <name type="scientific">Desulfomicrobium apsheronum</name>
    <dbReference type="NCBI Taxonomy" id="52560"/>
    <lineage>
        <taxon>Bacteria</taxon>
        <taxon>Pseudomonadati</taxon>
        <taxon>Thermodesulfobacteriota</taxon>
        <taxon>Desulfovibrionia</taxon>
        <taxon>Desulfovibrionales</taxon>
        <taxon>Desulfomicrobiaceae</taxon>
        <taxon>Desulfomicrobium</taxon>
    </lineage>
</organism>
<evidence type="ECO:0000313" key="1">
    <source>
        <dbReference type="EMBL" id="SFK03858.1"/>
    </source>
</evidence>
<accession>A0A1I3W8E0</accession>
<dbReference type="Proteomes" id="UP000198635">
    <property type="component" value="Unassembled WGS sequence"/>
</dbReference>
<dbReference type="InterPro" id="IPR040837">
    <property type="entry name" value="Bact_RF_family7"/>
</dbReference>
<evidence type="ECO:0000313" key="2">
    <source>
        <dbReference type="Proteomes" id="UP000198635"/>
    </source>
</evidence>
<protein>
    <submittedName>
        <fullName evidence="1">Uncharacterized protein</fullName>
    </submittedName>
</protein>